<proteinExistence type="inferred from homology"/>
<dbReference type="CDD" id="cd13634">
    <property type="entry name" value="PBP2_Sco4506"/>
    <property type="match status" value="1"/>
</dbReference>
<dbReference type="Proteomes" id="UP000741863">
    <property type="component" value="Unassembled WGS sequence"/>
</dbReference>
<dbReference type="InterPro" id="IPR030868">
    <property type="entry name" value="MqnA"/>
</dbReference>
<comment type="catalytic activity">
    <reaction evidence="4">
        <text>chorismate = 3-[(1-carboxyvinyl)-oxy]benzoate + H2O</text>
        <dbReference type="Rhea" id="RHEA:40051"/>
        <dbReference type="ChEBI" id="CHEBI:15377"/>
        <dbReference type="ChEBI" id="CHEBI:29748"/>
        <dbReference type="ChEBI" id="CHEBI:76981"/>
        <dbReference type="EC" id="4.2.1.151"/>
    </reaction>
</comment>
<evidence type="ECO:0000256" key="2">
    <source>
        <dbReference type="ARBA" id="ARBA00022428"/>
    </source>
</evidence>
<evidence type="ECO:0000256" key="1">
    <source>
        <dbReference type="ARBA" id="ARBA00004863"/>
    </source>
</evidence>
<accession>A0ABS2PDN9</accession>
<comment type="pathway">
    <text evidence="1 4">Quinol/quinone metabolism; menaquinone biosynthesis.</text>
</comment>
<dbReference type="PANTHER" id="PTHR37690">
    <property type="entry name" value="CHORISMATE DEHYDRATASE"/>
    <property type="match status" value="1"/>
</dbReference>
<evidence type="ECO:0000256" key="3">
    <source>
        <dbReference type="ARBA" id="ARBA00023239"/>
    </source>
</evidence>
<dbReference type="Gene3D" id="3.40.190.10">
    <property type="entry name" value="Periplasmic binding protein-like II"/>
    <property type="match status" value="2"/>
</dbReference>
<dbReference type="Pfam" id="PF02621">
    <property type="entry name" value="VitK2_biosynth"/>
    <property type="match status" value="1"/>
</dbReference>
<evidence type="ECO:0000313" key="6">
    <source>
        <dbReference type="Proteomes" id="UP000741863"/>
    </source>
</evidence>
<comment type="function">
    <text evidence="4">Catalyzes the dehydration of chorismate into 3-[(1-carboxyvinyl)oxy]benzoate, a step in the biosynthesis of menaquinone (MK, vitamin K2).</text>
</comment>
<evidence type="ECO:0000313" key="5">
    <source>
        <dbReference type="EMBL" id="MBM7633532.1"/>
    </source>
</evidence>
<name>A0ABS2PDN9_9BACL</name>
<dbReference type="EC" id="4.2.1.151" evidence="4"/>
<protein>
    <recommendedName>
        <fullName evidence="4">Chorismate dehydratase</fullName>
        <ecNumber evidence="4">4.2.1.151</ecNumber>
    </recommendedName>
    <alternativeName>
        <fullName evidence="4">Menaquinone biosynthetic enzyme MqnA</fullName>
    </alternativeName>
</protein>
<keyword evidence="6" id="KW-1185">Reference proteome</keyword>
<reference evidence="5 6" key="1">
    <citation type="submission" date="2021-01" db="EMBL/GenBank/DDBJ databases">
        <title>Genomic Encyclopedia of Type Strains, Phase IV (KMG-IV): sequencing the most valuable type-strain genomes for metagenomic binning, comparative biology and taxonomic classification.</title>
        <authorList>
            <person name="Goeker M."/>
        </authorList>
    </citation>
    <scope>NUCLEOTIDE SEQUENCE [LARGE SCALE GENOMIC DNA]</scope>
    <source>
        <strain evidence="5 6">DSM 25540</strain>
    </source>
</reference>
<dbReference type="HAMAP" id="MF_00995">
    <property type="entry name" value="MqnA"/>
    <property type="match status" value="1"/>
</dbReference>
<dbReference type="SUPFAM" id="SSF53850">
    <property type="entry name" value="Periplasmic binding protein-like II"/>
    <property type="match status" value="1"/>
</dbReference>
<keyword evidence="2 4" id="KW-0474">Menaquinone biosynthesis</keyword>
<sequence length="285" mass="33187">MITVGEILYTNVHPFFYHLNRGKLEHQVSFIPSIPAKLNDAMAKGEIDVGAISSFSYAKNHEQYVLMPNLAVSAKGEVRSIFLFSKKPIEELNGCNVALTHSSATSINLLKLLLKRFYKHENVRYETVPPVFGDMMASFDACLLIGDDAIEAKRHHGDSFYVYDLAERWTAFTDWPMTFAVFAMRKEKLLDEPNGMHELYTEWKESRHKNEKDHYAELAKTVTNDYGGTERFWQQYFTNLRYHFLEEDQRGLLYFYQLLHEEGFLDQKIDHLNVWDIKTGIHSIT</sequence>
<gene>
    <name evidence="4" type="primary">mqnA</name>
    <name evidence="5" type="ORF">JOD17_002626</name>
</gene>
<dbReference type="PANTHER" id="PTHR37690:SF1">
    <property type="entry name" value="CHORISMATE DEHYDRATASE"/>
    <property type="match status" value="1"/>
</dbReference>
<organism evidence="5 6">
    <name type="scientific">Geomicrobium sediminis</name>
    <dbReference type="NCBI Taxonomy" id="1347788"/>
    <lineage>
        <taxon>Bacteria</taxon>
        <taxon>Bacillati</taxon>
        <taxon>Bacillota</taxon>
        <taxon>Bacilli</taxon>
        <taxon>Bacillales</taxon>
        <taxon>Geomicrobium</taxon>
    </lineage>
</organism>
<evidence type="ECO:0000256" key="4">
    <source>
        <dbReference type="HAMAP-Rule" id="MF_00995"/>
    </source>
</evidence>
<dbReference type="EMBL" id="JAFBEC010000007">
    <property type="protein sequence ID" value="MBM7633532.1"/>
    <property type="molecule type" value="Genomic_DNA"/>
</dbReference>
<dbReference type="GO" id="GO:0016829">
    <property type="term" value="F:lyase activity"/>
    <property type="evidence" value="ECO:0007669"/>
    <property type="project" value="UniProtKB-KW"/>
</dbReference>
<dbReference type="RefSeq" id="WP_204698234.1">
    <property type="nucleotide sequence ID" value="NZ_JAFBEC010000007.1"/>
</dbReference>
<comment type="caution">
    <text evidence="5">The sequence shown here is derived from an EMBL/GenBank/DDBJ whole genome shotgun (WGS) entry which is preliminary data.</text>
</comment>
<keyword evidence="3 4" id="KW-0456">Lyase</keyword>
<comment type="similarity">
    <text evidence="4">Belongs to the MqnA/MqnD family. MqnA subfamily.</text>
</comment>
<dbReference type="InterPro" id="IPR003773">
    <property type="entry name" value="Menaquinone_biosynth"/>
</dbReference>